<proteinExistence type="inferred from homology"/>
<organism evidence="7 8">
    <name type="scientific">Propionigenium maris DSM 9537</name>
    <dbReference type="NCBI Taxonomy" id="1123000"/>
    <lineage>
        <taxon>Bacteria</taxon>
        <taxon>Fusobacteriati</taxon>
        <taxon>Fusobacteriota</taxon>
        <taxon>Fusobacteriia</taxon>
        <taxon>Fusobacteriales</taxon>
        <taxon>Fusobacteriaceae</taxon>
        <taxon>Propionigenium</taxon>
    </lineage>
</organism>
<evidence type="ECO:0000256" key="6">
    <source>
        <dbReference type="ARBA" id="ARBA00023163"/>
    </source>
</evidence>
<keyword evidence="6" id="KW-0804">Transcription</keyword>
<dbReference type="RefSeq" id="WP_281834628.1">
    <property type="nucleotide sequence ID" value="NZ_BSDY01000005.1"/>
</dbReference>
<keyword evidence="8" id="KW-1185">Reference proteome</keyword>
<evidence type="ECO:0000256" key="2">
    <source>
        <dbReference type="ARBA" id="ARBA00009992"/>
    </source>
</evidence>
<dbReference type="InterPro" id="IPR036482">
    <property type="entry name" value="Regulatory_HutP_sf"/>
</dbReference>
<dbReference type="Proteomes" id="UP001144471">
    <property type="component" value="Unassembled WGS sequence"/>
</dbReference>
<comment type="caution">
    <text evidence="7">The sequence shown here is derived from an EMBL/GenBank/DDBJ whole genome shotgun (WGS) entry which is preliminary data.</text>
</comment>
<keyword evidence="4" id="KW-0694">RNA-binding</keyword>
<evidence type="ECO:0000313" key="7">
    <source>
        <dbReference type="EMBL" id="GLI55858.1"/>
    </source>
</evidence>
<reference evidence="7" key="1">
    <citation type="submission" date="2022-12" db="EMBL/GenBank/DDBJ databases">
        <title>Reference genome sequencing for broad-spectrum identification of bacterial and archaeal isolates by mass spectrometry.</title>
        <authorList>
            <person name="Sekiguchi Y."/>
            <person name="Tourlousse D.M."/>
        </authorList>
    </citation>
    <scope>NUCLEOTIDE SEQUENCE</scope>
    <source>
        <strain evidence="7">10succ1</strain>
    </source>
</reference>
<evidence type="ECO:0000256" key="3">
    <source>
        <dbReference type="ARBA" id="ARBA00019377"/>
    </source>
</evidence>
<evidence type="ECO:0000313" key="8">
    <source>
        <dbReference type="Proteomes" id="UP001144471"/>
    </source>
</evidence>
<evidence type="ECO:0000256" key="4">
    <source>
        <dbReference type="ARBA" id="ARBA00022884"/>
    </source>
</evidence>
<dbReference type="InterPro" id="IPR015111">
    <property type="entry name" value="Regulatory_HutP"/>
</dbReference>
<comment type="similarity">
    <text evidence="2">Belongs to the HutP family.</text>
</comment>
<accession>A0A9W6GKA4</accession>
<dbReference type="Gene3D" id="3.40.1510.10">
    <property type="entry name" value="Hut operon regulatory protein HutP"/>
    <property type="match status" value="1"/>
</dbReference>
<dbReference type="AlphaFoldDB" id="A0A9W6GKA4"/>
<sequence length="145" mass="15533">MGERAGNEATKRAIRMAISTRDEERGLIEEFAKDGFKCVAVNVGGKMPNIVPKIIENALVASVRKGIIEDTRTYNGAIAGAIREALNQIQNNMNGLSVGGKIGVARQGEDLSVALYFSIGLLHLNETVMAVSHRAVPLLEGENSN</sequence>
<protein>
    <recommendedName>
        <fullName evidence="3">Hut operon positive regulatory protein</fullName>
    </recommendedName>
</protein>
<keyword evidence="5" id="KW-0805">Transcription regulation</keyword>
<dbReference type="Pfam" id="PF09021">
    <property type="entry name" value="HutP"/>
    <property type="match status" value="1"/>
</dbReference>
<dbReference type="GO" id="GO:0003723">
    <property type="term" value="F:RNA binding"/>
    <property type="evidence" value="ECO:0007669"/>
    <property type="project" value="UniProtKB-KW"/>
</dbReference>
<dbReference type="EMBL" id="BSDY01000005">
    <property type="protein sequence ID" value="GLI55858.1"/>
    <property type="molecule type" value="Genomic_DNA"/>
</dbReference>
<evidence type="ECO:0000256" key="1">
    <source>
        <dbReference type="ARBA" id="ARBA00002945"/>
    </source>
</evidence>
<comment type="function">
    <text evidence="1">Antiterminator that binds to cis-acting regulatory sequences on the mRNA in the presence of histidine, thereby suppressing transcription termination and activating the hut operon for histidine utilization.</text>
</comment>
<name>A0A9W6GKA4_9FUSO</name>
<evidence type="ECO:0000256" key="5">
    <source>
        <dbReference type="ARBA" id="ARBA00023015"/>
    </source>
</evidence>
<dbReference type="CDD" id="cd11640">
    <property type="entry name" value="HutP"/>
    <property type="match status" value="1"/>
</dbReference>
<gene>
    <name evidence="7" type="ORF">PM10SUCC1_13720</name>
</gene>